<evidence type="ECO:0000313" key="2">
    <source>
        <dbReference type="EMBL" id="CAK0802606.1"/>
    </source>
</evidence>
<feature type="compositionally biased region" description="Basic residues" evidence="1">
    <location>
        <begin position="99"/>
        <end position="112"/>
    </location>
</feature>
<feature type="compositionally biased region" description="Basic residues" evidence="1">
    <location>
        <begin position="68"/>
        <end position="81"/>
    </location>
</feature>
<sequence>MGKQGSSSYPARSSGWRSSNHQWQQWQGRGYGHWRSDAGGGSRQYGSAEVLEWRLQQVEEQMADSGRSRRRSRDRKHRRRSPSSSTNSSSSSSSDSERRRGRKDKKSKKGKK</sequence>
<name>A0ABN9QD96_9DINO</name>
<proteinExistence type="predicted"/>
<accession>A0ABN9QD96</accession>
<feature type="region of interest" description="Disordered" evidence="1">
    <location>
        <begin position="60"/>
        <end position="112"/>
    </location>
</feature>
<feature type="compositionally biased region" description="Polar residues" evidence="1">
    <location>
        <begin position="1"/>
        <end position="27"/>
    </location>
</feature>
<gene>
    <name evidence="2" type="ORF">PCOR1329_LOCUS10065</name>
</gene>
<feature type="compositionally biased region" description="Low complexity" evidence="1">
    <location>
        <begin position="82"/>
        <end position="94"/>
    </location>
</feature>
<reference evidence="2" key="1">
    <citation type="submission" date="2023-10" db="EMBL/GenBank/DDBJ databases">
        <authorList>
            <person name="Chen Y."/>
            <person name="Shah S."/>
            <person name="Dougan E. K."/>
            <person name="Thang M."/>
            <person name="Chan C."/>
        </authorList>
    </citation>
    <scope>NUCLEOTIDE SEQUENCE [LARGE SCALE GENOMIC DNA]</scope>
</reference>
<organism evidence="2 3">
    <name type="scientific">Prorocentrum cordatum</name>
    <dbReference type="NCBI Taxonomy" id="2364126"/>
    <lineage>
        <taxon>Eukaryota</taxon>
        <taxon>Sar</taxon>
        <taxon>Alveolata</taxon>
        <taxon>Dinophyceae</taxon>
        <taxon>Prorocentrales</taxon>
        <taxon>Prorocentraceae</taxon>
        <taxon>Prorocentrum</taxon>
    </lineage>
</organism>
<feature type="region of interest" description="Disordered" evidence="1">
    <location>
        <begin position="1"/>
        <end position="45"/>
    </location>
</feature>
<comment type="caution">
    <text evidence="2">The sequence shown here is derived from an EMBL/GenBank/DDBJ whole genome shotgun (WGS) entry which is preliminary data.</text>
</comment>
<dbReference type="EMBL" id="CAUYUJ010002836">
    <property type="protein sequence ID" value="CAK0802606.1"/>
    <property type="molecule type" value="Genomic_DNA"/>
</dbReference>
<evidence type="ECO:0008006" key="4">
    <source>
        <dbReference type="Google" id="ProtNLM"/>
    </source>
</evidence>
<evidence type="ECO:0000256" key="1">
    <source>
        <dbReference type="SAM" id="MobiDB-lite"/>
    </source>
</evidence>
<protein>
    <recommendedName>
        <fullName evidence="4">ADP-ribosylation factor-like protein 6-interacting protein 4</fullName>
    </recommendedName>
</protein>
<dbReference type="Proteomes" id="UP001189429">
    <property type="component" value="Unassembled WGS sequence"/>
</dbReference>
<keyword evidence="3" id="KW-1185">Reference proteome</keyword>
<evidence type="ECO:0000313" key="3">
    <source>
        <dbReference type="Proteomes" id="UP001189429"/>
    </source>
</evidence>